<dbReference type="OrthoDB" id="330490at2157"/>
<dbReference type="Pfam" id="PF08350">
    <property type="entry name" value="FilR1_middle"/>
    <property type="match status" value="1"/>
</dbReference>
<dbReference type="InterPro" id="IPR013561">
    <property type="entry name" value="FilR1_middle_dom"/>
</dbReference>
<organism evidence="2 3">
    <name type="scientific">Methanolobus halotolerans</name>
    <dbReference type="NCBI Taxonomy" id="2052935"/>
    <lineage>
        <taxon>Archaea</taxon>
        <taxon>Methanobacteriati</taxon>
        <taxon>Methanobacteriota</taxon>
        <taxon>Stenosarchaea group</taxon>
        <taxon>Methanomicrobia</taxon>
        <taxon>Methanosarcinales</taxon>
        <taxon>Methanosarcinaceae</taxon>
        <taxon>Methanolobus</taxon>
    </lineage>
</organism>
<dbReference type="InterPro" id="IPR016490">
    <property type="entry name" value="Tscrpt_reg_HTH_AF0396-typ3"/>
</dbReference>
<dbReference type="RefSeq" id="WP_135390596.1">
    <property type="nucleotide sequence ID" value="NZ_PGGK01000020.1"/>
</dbReference>
<evidence type="ECO:0000313" key="2">
    <source>
        <dbReference type="EMBL" id="TGC06986.1"/>
    </source>
</evidence>
<dbReference type="SUPFAM" id="SSF46785">
    <property type="entry name" value="Winged helix' DNA-binding domain"/>
    <property type="match status" value="1"/>
</dbReference>
<name>A0A4E0PSW4_9EURY</name>
<dbReference type="EMBL" id="PGGK01000020">
    <property type="protein sequence ID" value="TGC06986.1"/>
    <property type="molecule type" value="Genomic_DNA"/>
</dbReference>
<evidence type="ECO:0000313" key="3">
    <source>
        <dbReference type="Proteomes" id="UP000297295"/>
    </source>
</evidence>
<gene>
    <name evidence="2" type="ORF">CUN85_12330</name>
</gene>
<evidence type="ECO:0000259" key="1">
    <source>
        <dbReference type="Pfam" id="PF08350"/>
    </source>
</evidence>
<comment type="caution">
    <text evidence="2">The sequence shown here is derived from an EMBL/GenBank/DDBJ whole genome shotgun (WGS) entry which is preliminary data.</text>
</comment>
<protein>
    <submittedName>
        <fullName evidence="2">Transcriptional regulator</fullName>
    </submittedName>
</protein>
<feature type="domain" description="Methanogenesis regulatory protein FilR1 middle" evidence="1">
    <location>
        <begin position="126"/>
        <end position="253"/>
    </location>
</feature>
<dbReference type="AlphaFoldDB" id="A0A4E0PSW4"/>
<proteinExistence type="predicted"/>
<keyword evidence="3" id="KW-1185">Reference proteome</keyword>
<dbReference type="Proteomes" id="UP000297295">
    <property type="component" value="Unassembled WGS sequence"/>
</dbReference>
<accession>A0A4E0PSW4</accession>
<dbReference type="PIRSF" id="PIRSF006692">
    <property type="entry name" value="TF_HTH_AF0396_prd"/>
    <property type="match status" value="1"/>
</dbReference>
<dbReference type="InterPro" id="IPR036390">
    <property type="entry name" value="WH_DNA-bd_sf"/>
</dbReference>
<reference evidence="2 3" key="1">
    <citation type="submission" date="2017-11" db="EMBL/GenBank/DDBJ databases">
        <title>Isolation and Characterization of Methanogenic Archaea from Saline Meromictic Lake at Siberia.</title>
        <authorList>
            <person name="Shen Y."/>
            <person name="Huang H.-H."/>
            <person name="Lai M.-C."/>
            <person name="Chen S.-C."/>
        </authorList>
    </citation>
    <scope>NUCLEOTIDE SEQUENCE [LARGE SCALE GENOMIC DNA]</scope>
    <source>
        <strain evidence="2 3">SY-01</strain>
    </source>
</reference>
<sequence>MKKVLIDVIFASEKRKNVLLLLKDGPKETKNVLELLETTRQSLLPQIKVLEEHHLLSHKNDVCELTKIGKLLVEDMMPLLDTVDVLDTDIEYWGTRKLDFIPTHLLERIDELDECSLIDPDITNVYNAHQAYHETCAISKSIFAVTTFLYPDFHEMYSRLIHDNIKSTIIMSPDLYNKLETDRYSGFKDLMDSNLMHFYLYSGKIDFMSFGYNDYQFVMSPLTNTGDFDNKHLLFSSPQAREWGKELFEHYLKDSTPITEI</sequence>